<protein>
    <submittedName>
        <fullName evidence="1">Uncharacterized protein</fullName>
    </submittedName>
</protein>
<evidence type="ECO:0000313" key="2">
    <source>
        <dbReference type="Proteomes" id="UP001158050"/>
    </source>
</evidence>
<accession>A0ABY1R6R4</accession>
<name>A0ABY1R6R4_9FLAO</name>
<evidence type="ECO:0000313" key="1">
    <source>
        <dbReference type="EMBL" id="SMP97042.1"/>
    </source>
</evidence>
<sequence length="40" mass="4782">MKIILILLKTKLMKNHIDGFLSILIKYQINYDYENCHSRG</sequence>
<reference evidence="1 2" key="1">
    <citation type="submission" date="2017-05" db="EMBL/GenBank/DDBJ databases">
        <authorList>
            <person name="Varghese N."/>
            <person name="Submissions S."/>
        </authorList>
    </citation>
    <scope>NUCLEOTIDE SEQUENCE [LARGE SCALE GENOMIC DNA]</scope>
    <source>
        <strain evidence="1 2">DSM 18015</strain>
    </source>
</reference>
<keyword evidence="2" id="KW-1185">Reference proteome</keyword>
<organism evidence="1 2">
    <name type="scientific">Epilithonimonas pallida</name>
    <dbReference type="NCBI Taxonomy" id="373671"/>
    <lineage>
        <taxon>Bacteria</taxon>
        <taxon>Pseudomonadati</taxon>
        <taxon>Bacteroidota</taxon>
        <taxon>Flavobacteriia</taxon>
        <taxon>Flavobacteriales</taxon>
        <taxon>Weeksellaceae</taxon>
        <taxon>Chryseobacterium group</taxon>
        <taxon>Epilithonimonas</taxon>
    </lineage>
</organism>
<comment type="caution">
    <text evidence="1">The sequence shown here is derived from an EMBL/GenBank/DDBJ whole genome shotgun (WGS) entry which is preliminary data.</text>
</comment>
<dbReference type="EMBL" id="FXUO01000011">
    <property type="protein sequence ID" value="SMP97042.1"/>
    <property type="molecule type" value="Genomic_DNA"/>
</dbReference>
<gene>
    <name evidence="1" type="ORF">SAMN05421679_11130</name>
</gene>
<proteinExistence type="predicted"/>
<dbReference type="Proteomes" id="UP001158050">
    <property type="component" value="Unassembled WGS sequence"/>
</dbReference>